<gene>
    <name evidence="1" type="ordered locus">ECH_0717</name>
</gene>
<dbReference type="KEGG" id="ech:ECH_0717"/>
<keyword evidence="2" id="KW-1185">Reference proteome</keyword>
<evidence type="ECO:0000313" key="1">
    <source>
        <dbReference type="EMBL" id="ABD45268.1"/>
    </source>
</evidence>
<name>Q2GGB3_EHRCR</name>
<protein>
    <submittedName>
        <fullName evidence="1">Uncharacterized protein</fullName>
    </submittedName>
</protein>
<dbReference type="RefSeq" id="WP_011452774.1">
    <property type="nucleotide sequence ID" value="NC_007799.1"/>
</dbReference>
<organism evidence="1 2">
    <name type="scientific">Ehrlichia chaffeensis (strain ATCC CRL-10679 / Arkansas)</name>
    <dbReference type="NCBI Taxonomy" id="205920"/>
    <lineage>
        <taxon>Bacteria</taxon>
        <taxon>Pseudomonadati</taxon>
        <taxon>Pseudomonadota</taxon>
        <taxon>Alphaproteobacteria</taxon>
        <taxon>Rickettsiales</taxon>
        <taxon>Anaplasmataceae</taxon>
        <taxon>Ehrlichia</taxon>
    </lineage>
</organism>
<reference evidence="1 2" key="1">
    <citation type="journal article" date="2006" name="PLoS Genet.">
        <title>Comparative genomics of emerging human ehrlichiosis agents.</title>
        <authorList>
            <person name="Dunning Hotopp J.C."/>
            <person name="Lin M."/>
            <person name="Madupu R."/>
            <person name="Crabtree J."/>
            <person name="Angiuoli S.V."/>
            <person name="Eisen J.A."/>
            <person name="Seshadri R."/>
            <person name="Ren Q."/>
            <person name="Wu M."/>
            <person name="Utterback T.R."/>
            <person name="Smith S."/>
            <person name="Lewis M."/>
            <person name="Khouri H."/>
            <person name="Zhang C."/>
            <person name="Niu H."/>
            <person name="Lin Q."/>
            <person name="Ohashi N."/>
            <person name="Zhi N."/>
            <person name="Nelson W."/>
            <person name="Brinkac L.M."/>
            <person name="Dodson R.J."/>
            <person name="Rosovitz M.J."/>
            <person name="Sundaram J."/>
            <person name="Daugherty S.C."/>
            <person name="Davidsen T."/>
            <person name="Durkin A.S."/>
            <person name="Gwinn M."/>
            <person name="Haft D.H."/>
            <person name="Selengut J.D."/>
            <person name="Sullivan S.A."/>
            <person name="Zafar N."/>
            <person name="Zhou L."/>
            <person name="Benahmed F."/>
            <person name="Forberger H."/>
            <person name="Halpin R."/>
            <person name="Mulligan S."/>
            <person name="Robinson J."/>
            <person name="White O."/>
            <person name="Rikihisa Y."/>
            <person name="Tettelin H."/>
        </authorList>
    </citation>
    <scope>NUCLEOTIDE SEQUENCE [LARGE SCALE GENOMIC DNA]</scope>
    <source>
        <strain evidence="2">ATCC CRL-10679 / Arkansas</strain>
    </source>
</reference>
<evidence type="ECO:0000313" key="2">
    <source>
        <dbReference type="Proteomes" id="UP000008320"/>
    </source>
</evidence>
<dbReference type="EMBL" id="CP000236">
    <property type="protein sequence ID" value="ABD45268.1"/>
    <property type="molecule type" value="Genomic_DNA"/>
</dbReference>
<dbReference type="AlphaFoldDB" id="Q2GGB3"/>
<sequence>MVILSSVLYCGVFKEKVEDKELVDLFLDQSLLNDNHVFLKFWMKL</sequence>
<dbReference type="Proteomes" id="UP000008320">
    <property type="component" value="Chromosome"/>
</dbReference>
<proteinExistence type="predicted"/>
<accession>Q2GGB3</accession>
<dbReference type="HOGENOM" id="CLU_3199194_0_0_5"/>